<dbReference type="InterPro" id="IPR036291">
    <property type="entry name" value="NAD(P)-bd_dom_sf"/>
</dbReference>
<dbReference type="Pfam" id="PF00107">
    <property type="entry name" value="ADH_zinc_N"/>
    <property type="match status" value="1"/>
</dbReference>
<keyword evidence="1" id="KW-0521">NADP</keyword>
<evidence type="ECO:0000256" key="2">
    <source>
        <dbReference type="ARBA" id="ARBA00023002"/>
    </source>
</evidence>
<evidence type="ECO:0000256" key="1">
    <source>
        <dbReference type="ARBA" id="ARBA00022857"/>
    </source>
</evidence>
<dbReference type="SUPFAM" id="SSF51735">
    <property type="entry name" value="NAD(P)-binding Rossmann-fold domains"/>
    <property type="match status" value="1"/>
</dbReference>
<sequence length="324" mass="33510">MTETMQAVLPEAYPRLVWGELPRPVAGSGQLLVRVRAAGINRADLVQAAGHYPPPPGESAVLGLEIAGEVVATGEGVSGFAVGDAVFGLVPGGAYAGYCVLDAALAIAKPAALGWAEAAGLPEVWMTVWLNLVELGGLRAGQRLLVHAGASGIGAAAIQLGKRLGAEVLATVGSLEKADWCTSLGADRVIHYHDEDFVDVVKAAGGADLILETVGGDYLGRDQQCLNRDGSIIVIGLLRGTKAELNVGLLLVKRQRVQGSALRSQPLDAKARTAAAVAEHVVPDIVSGALKPSLDRVFAASDAQAAHDYVAQNRNLGKVVLTFD</sequence>
<dbReference type="Proteomes" id="UP000604737">
    <property type="component" value="Unassembled WGS sequence"/>
</dbReference>
<comment type="caution">
    <text evidence="4">The sequence shown here is derived from an EMBL/GenBank/DDBJ whole genome shotgun (WGS) entry which is preliminary data.</text>
</comment>
<dbReference type="EMBL" id="BMYO01000001">
    <property type="protein sequence ID" value="GHD57151.1"/>
    <property type="molecule type" value="Genomic_DNA"/>
</dbReference>
<dbReference type="InterPro" id="IPR013154">
    <property type="entry name" value="ADH-like_N"/>
</dbReference>
<dbReference type="InterPro" id="IPR014189">
    <property type="entry name" value="Quinone_OxRdtase_PIG3"/>
</dbReference>
<protein>
    <submittedName>
        <fullName evidence="4">NAD(P)H quinone oxidoreductase</fullName>
    </submittedName>
</protein>
<reference evidence="5" key="1">
    <citation type="journal article" date="2019" name="Int. J. Syst. Evol. Microbiol.">
        <title>The Global Catalogue of Microorganisms (GCM) 10K type strain sequencing project: providing services to taxonomists for standard genome sequencing and annotation.</title>
        <authorList>
            <consortium name="The Broad Institute Genomics Platform"/>
            <consortium name="The Broad Institute Genome Sequencing Center for Infectious Disease"/>
            <person name="Wu L."/>
            <person name="Ma J."/>
        </authorList>
    </citation>
    <scope>NUCLEOTIDE SEQUENCE [LARGE SCALE GENOMIC DNA]</scope>
    <source>
        <strain evidence="5">KCTC 23701</strain>
    </source>
</reference>
<dbReference type="InterPro" id="IPR013149">
    <property type="entry name" value="ADH-like_C"/>
</dbReference>
<evidence type="ECO:0000259" key="3">
    <source>
        <dbReference type="SMART" id="SM00829"/>
    </source>
</evidence>
<dbReference type="SMART" id="SM00829">
    <property type="entry name" value="PKS_ER"/>
    <property type="match status" value="1"/>
</dbReference>
<name>A0ABQ3GVP7_9NEIS</name>
<dbReference type="NCBIfam" id="TIGR02824">
    <property type="entry name" value="quinone_pig3"/>
    <property type="match status" value="1"/>
</dbReference>
<gene>
    <name evidence="4" type="ORF">GCM10007350_05400</name>
</gene>
<dbReference type="RefSeq" id="WP_229797388.1">
    <property type="nucleotide sequence ID" value="NZ_BMYO01000001.1"/>
</dbReference>
<evidence type="ECO:0000313" key="4">
    <source>
        <dbReference type="EMBL" id="GHD57151.1"/>
    </source>
</evidence>
<evidence type="ECO:0000313" key="5">
    <source>
        <dbReference type="Proteomes" id="UP000604737"/>
    </source>
</evidence>
<dbReference type="InterPro" id="IPR020843">
    <property type="entry name" value="ER"/>
</dbReference>
<keyword evidence="5" id="KW-1185">Reference proteome</keyword>
<accession>A0ABQ3GVP7</accession>
<keyword evidence="2" id="KW-0560">Oxidoreductase</keyword>
<dbReference type="InterPro" id="IPR011032">
    <property type="entry name" value="GroES-like_sf"/>
</dbReference>
<feature type="domain" description="Enoyl reductase (ER)" evidence="3">
    <location>
        <begin position="11"/>
        <end position="321"/>
    </location>
</feature>
<proteinExistence type="predicted"/>
<dbReference type="Gene3D" id="3.40.50.720">
    <property type="entry name" value="NAD(P)-binding Rossmann-like Domain"/>
    <property type="match status" value="1"/>
</dbReference>
<organism evidence="4 5">
    <name type="scientific">Jeongeupia chitinilytica</name>
    <dbReference type="NCBI Taxonomy" id="1041641"/>
    <lineage>
        <taxon>Bacteria</taxon>
        <taxon>Pseudomonadati</taxon>
        <taxon>Pseudomonadota</taxon>
        <taxon>Betaproteobacteria</taxon>
        <taxon>Neisseriales</taxon>
        <taxon>Chitinibacteraceae</taxon>
        <taxon>Jeongeupia</taxon>
    </lineage>
</organism>
<dbReference type="CDD" id="cd05276">
    <property type="entry name" value="p53_inducible_oxidoreductase"/>
    <property type="match status" value="1"/>
</dbReference>
<dbReference type="PANTHER" id="PTHR48106">
    <property type="entry name" value="QUINONE OXIDOREDUCTASE PIG3-RELATED"/>
    <property type="match status" value="1"/>
</dbReference>
<dbReference type="SUPFAM" id="SSF50129">
    <property type="entry name" value="GroES-like"/>
    <property type="match status" value="1"/>
</dbReference>
<dbReference type="Pfam" id="PF08240">
    <property type="entry name" value="ADH_N"/>
    <property type="match status" value="1"/>
</dbReference>
<dbReference type="PANTHER" id="PTHR48106:SF8">
    <property type="entry name" value="OS02G0805600 PROTEIN"/>
    <property type="match status" value="1"/>
</dbReference>
<dbReference type="Gene3D" id="3.90.180.10">
    <property type="entry name" value="Medium-chain alcohol dehydrogenases, catalytic domain"/>
    <property type="match status" value="1"/>
</dbReference>